<feature type="chain" id="PRO_5043045633" evidence="2">
    <location>
        <begin position="19"/>
        <end position="93"/>
    </location>
</feature>
<dbReference type="Proteomes" id="UP001301769">
    <property type="component" value="Unassembled WGS sequence"/>
</dbReference>
<feature type="compositionally biased region" description="Low complexity" evidence="1">
    <location>
        <begin position="65"/>
        <end position="76"/>
    </location>
</feature>
<proteinExistence type="predicted"/>
<accession>A0AAN7B0X4</accession>
<protein>
    <submittedName>
        <fullName evidence="3">Uncharacterized protein</fullName>
    </submittedName>
</protein>
<feature type="compositionally biased region" description="Pro residues" evidence="1">
    <location>
        <begin position="82"/>
        <end position="93"/>
    </location>
</feature>
<keyword evidence="4" id="KW-1185">Reference proteome</keyword>
<sequence length="93" mass="9176">MLAKTFSVIGLLATSISAAVLGPRAGIKSSQATKLATLRASPSSAKCPTPTPTSPPTSRIARRWTAAASFPSATAASGGGTPSPPLGPMSPDN</sequence>
<evidence type="ECO:0000256" key="1">
    <source>
        <dbReference type="SAM" id="MobiDB-lite"/>
    </source>
</evidence>
<comment type="caution">
    <text evidence="3">The sequence shown here is derived from an EMBL/GenBank/DDBJ whole genome shotgun (WGS) entry which is preliminary data.</text>
</comment>
<evidence type="ECO:0000256" key="2">
    <source>
        <dbReference type="SAM" id="SignalP"/>
    </source>
</evidence>
<dbReference type="AlphaFoldDB" id="A0AAN7B0X4"/>
<name>A0AAN7B0X4_9PEZI</name>
<dbReference type="EMBL" id="MU858345">
    <property type="protein sequence ID" value="KAK4206843.1"/>
    <property type="molecule type" value="Genomic_DNA"/>
</dbReference>
<reference evidence="3" key="1">
    <citation type="journal article" date="2023" name="Mol. Phylogenet. Evol.">
        <title>Genome-scale phylogeny and comparative genomics of the fungal order Sordariales.</title>
        <authorList>
            <person name="Hensen N."/>
            <person name="Bonometti L."/>
            <person name="Westerberg I."/>
            <person name="Brannstrom I.O."/>
            <person name="Guillou S."/>
            <person name="Cros-Aarteil S."/>
            <person name="Calhoun S."/>
            <person name="Haridas S."/>
            <person name="Kuo A."/>
            <person name="Mondo S."/>
            <person name="Pangilinan J."/>
            <person name="Riley R."/>
            <person name="LaButti K."/>
            <person name="Andreopoulos B."/>
            <person name="Lipzen A."/>
            <person name="Chen C."/>
            <person name="Yan M."/>
            <person name="Daum C."/>
            <person name="Ng V."/>
            <person name="Clum A."/>
            <person name="Steindorff A."/>
            <person name="Ohm R.A."/>
            <person name="Martin F."/>
            <person name="Silar P."/>
            <person name="Natvig D.O."/>
            <person name="Lalanne C."/>
            <person name="Gautier V."/>
            <person name="Ament-Velasquez S.L."/>
            <person name="Kruys A."/>
            <person name="Hutchinson M.I."/>
            <person name="Powell A.J."/>
            <person name="Barry K."/>
            <person name="Miller A.N."/>
            <person name="Grigoriev I.V."/>
            <person name="Debuchy R."/>
            <person name="Gladieux P."/>
            <person name="Hiltunen Thoren M."/>
            <person name="Johannesson H."/>
        </authorList>
    </citation>
    <scope>NUCLEOTIDE SEQUENCE</scope>
    <source>
        <strain evidence="3">PSN293</strain>
    </source>
</reference>
<keyword evidence="2" id="KW-0732">Signal</keyword>
<reference evidence="3" key="2">
    <citation type="submission" date="2023-05" db="EMBL/GenBank/DDBJ databases">
        <authorList>
            <consortium name="Lawrence Berkeley National Laboratory"/>
            <person name="Steindorff A."/>
            <person name="Hensen N."/>
            <person name="Bonometti L."/>
            <person name="Westerberg I."/>
            <person name="Brannstrom I.O."/>
            <person name="Guillou S."/>
            <person name="Cros-Aarteil S."/>
            <person name="Calhoun S."/>
            <person name="Haridas S."/>
            <person name="Kuo A."/>
            <person name="Mondo S."/>
            <person name="Pangilinan J."/>
            <person name="Riley R."/>
            <person name="Labutti K."/>
            <person name="Andreopoulos B."/>
            <person name="Lipzen A."/>
            <person name="Chen C."/>
            <person name="Yanf M."/>
            <person name="Daum C."/>
            <person name="Ng V."/>
            <person name="Clum A."/>
            <person name="Ohm R."/>
            <person name="Martin F."/>
            <person name="Silar P."/>
            <person name="Natvig D."/>
            <person name="Lalanne C."/>
            <person name="Gautier V."/>
            <person name="Ament-Velasquez S.L."/>
            <person name="Kruys A."/>
            <person name="Hutchinson M.I."/>
            <person name="Powell A.J."/>
            <person name="Barry K."/>
            <person name="Miller A.N."/>
            <person name="Grigoriev I.V."/>
            <person name="Debuchy R."/>
            <person name="Gladieux P."/>
            <person name="Thoren M.H."/>
            <person name="Johannesson H."/>
        </authorList>
    </citation>
    <scope>NUCLEOTIDE SEQUENCE</scope>
    <source>
        <strain evidence="3">PSN293</strain>
    </source>
</reference>
<organism evidence="3 4">
    <name type="scientific">Rhypophila decipiens</name>
    <dbReference type="NCBI Taxonomy" id="261697"/>
    <lineage>
        <taxon>Eukaryota</taxon>
        <taxon>Fungi</taxon>
        <taxon>Dikarya</taxon>
        <taxon>Ascomycota</taxon>
        <taxon>Pezizomycotina</taxon>
        <taxon>Sordariomycetes</taxon>
        <taxon>Sordariomycetidae</taxon>
        <taxon>Sordariales</taxon>
        <taxon>Naviculisporaceae</taxon>
        <taxon>Rhypophila</taxon>
    </lineage>
</organism>
<feature type="region of interest" description="Disordered" evidence="1">
    <location>
        <begin position="38"/>
        <end position="93"/>
    </location>
</feature>
<gene>
    <name evidence="3" type="ORF">QBC37DRAFT_434352</name>
</gene>
<evidence type="ECO:0000313" key="3">
    <source>
        <dbReference type="EMBL" id="KAK4206843.1"/>
    </source>
</evidence>
<evidence type="ECO:0000313" key="4">
    <source>
        <dbReference type="Proteomes" id="UP001301769"/>
    </source>
</evidence>
<feature type="signal peptide" evidence="2">
    <location>
        <begin position="1"/>
        <end position="18"/>
    </location>
</feature>